<dbReference type="EMBL" id="JBHLUN010000005">
    <property type="protein sequence ID" value="MFC0408049.1"/>
    <property type="molecule type" value="Genomic_DNA"/>
</dbReference>
<feature type="domain" description="Multidrug resistance protein MdtA-like barrel-sandwich hybrid" evidence="7">
    <location>
        <begin position="60"/>
        <end position="194"/>
    </location>
</feature>
<accession>A0ABV6JQQ8</accession>
<gene>
    <name evidence="10" type="ORF">ACFFGY_07285</name>
</gene>
<dbReference type="Gene3D" id="2.40.420.20">
    <property type="match status" value="1"/>
</dbReference>
<evidence type="ECO:0000256" key="4">
    <source>
        <dbReference type="SAM" id="MobiDB-lite"/>
    </source>
</evidence>
<dbReference type="Gene3D" id="2.40.50.100">
    <property type="match status" value="1"/>
</dbReference>
<protein>
    <submittedName>
        <fullName evidence="10">Efflux RND transporter periplasmic adaptor subunit</fullName>
    </submittedName>
</protein>
<dbReference type="Pfam" id="PF25876">
    <property type="entry name" value="HH_MFP_RND"/>
    <property type="match status" value="1"/>
</dbReference>
<feature type="domain" description="Multidrug resistance protein MdtA-like beta-barrel" evidence="8">
    <location>
        <begin position="205"/>
        <end position="275"/>
    </location>
</feature>
<dbReference type="Gene3D" id="1.10.287.470">
    <property type="entry name" value="Helix hairpin bin"/>
    <property type="match status" value="1"/>
</dbReference>
<dbReference type="Pfam" id="PF25944">
    <property type="entry name" value="Beta-barrel_RND"/>
    <property type="match status" value="1"/>
</dbReference>
<dbReference type="InterPro" id="IPR058627">
    <property type="entry name" value="MdtA-like_C"/>
</dbReference>
<evidence type="ECO:0000259" key="8">
    <source>
        <dbReference type="Pfam" id="PF25944"/>
    </source>
</evidence>
<dbReference type="InterPro" id="IPR058625">
    <property type="entry name" value="MdtA-like_BSH"/>
</dbReference>
<evidence type="ECO:0000259" key="6">
    <source>
        <dbReference type="Pfam" id="PF25876"/>
    </source>
</evidence>
<dbReference type="SUPFAM" id="SSF111369">
    <property type="entry name" value="HlyD-like secretion proteins"/>
    <property type="match status" value="1"/>
</dbReference>
<dbReference type="InterPro" id="IPR058624">
    <property type="entry name" value="MdtA-like_HH"/>
</dbReference>
<sequence>MLGRTATGSLGLSLGWSLLTATAFAQGAPQGPPAVGVIQVAPQPVTESTEFIGRVEATDRVDIVARVTGFMQEQLFREGQEVKRGDILYRLEKPPFEAQVAQSQANVASAEAELANARVSLGRAQELARSNFGTRANLDTATAQERTSTASLLGSQAALRVSQINLGYTDIAAPIDGRIGRTNITVGNVVSPTAGTLATIVSQDPMRVAFPISARQAEELRQRYAGRGGLDATRVRLRLSDGSLYDQSGKIVFLDNQIDRNTDTLLVRALIPNPRRGNAGDTVGGRQLIDGQFANVLVEGIQPVQAIVIPRAAVLQDQQGSYVFVLGSDRKAARRDVTLGRPLGENVVVEKGLENGQTVVTEGIQRVRPGQEVNPAPASTPAAAQAGANRPENAAGGTAAPANPTPGTTPGPAQGPVPAGQAPASPALPNAPATSQQGQGGRG</sequence>
<evidence type="ECO:0000313" key="10">
    <source>
        <dbReference type="EMBL" id="MFC0408049.1"/>
    </source>
</evidence>
<evidence type="ECO:0000256" key="2">
    <source>
        <dbReference type="ARBA" id="ARBA00009477"/>
    </source>
</evidence>
<dbReference type="Gene3D" id="2.40.30.170">
    <property type="match status" value="1"/>
</dbReference>
<evidence type="ECO:0000256" key="3">
    <source>
        <dbReference type="SAM" id="Coils"/>
    </source>
</evidence>
<dbReference type="InterPro" id="IPR006143">
    <property type="entry name" value="RND_pump_MFP"/>
</dbReference>
<dbReference type="InterPro" id="IPR058626">
    <property type="entry name" value="MdtA-like_b-barrel"/>
</dbReference>
<feature type="domain" description="Multidrug resistance protein MdtA-like C-terminal permuted SH3" evidence="9">
    <location>
        <begin position="305"/>
        <end position="366"/>
    </location>
</feature>
<comment type="caution">
    <text evidence="10">The sequence shown here is derived from an EMBL/GenBank/DDBJ whole genome shotgun (WGS) entry which is preliminary data.</text>
</comment>
<evidence type="ECO:0000259" key="7">
    <source>
        <dbReference type="Pfam" id="PF25917"/>
    </source>
</evidence>
<feature type="chain" id="PRO_5045140501" evidence="5">
    <location>
        <begin position="26"/>
        <end position="443"/>
    </location>
</feature>
<evidence type="ECO:0000313" key="11">
    <source>
        <dbReference type="Proteomes" id="UP001589865"/>
    </source>
</evidence>
<feature type="domain" description="Multidrug resistance protein MdtA-like alpha-helical hairpin" evidence="6">
    <location>
        <begin position="100"/>
        <end position="169"/>
    </location>
</feature>
<evidence type="ECO:0000256" key="5">
    <source>
        <dbReference type="SAM" id="SignalP"/>
    </source>
</evidence>
<keyword evidence="11" id="KW-1185">Reference proteome</keyword>
<feature type="compositionally biased region" description="Low complexity" evidence="4">
    <location>
        <begin position="375"/>
        <end position="402"/>
    </location>
</feature>
<keyword evidence="3" id="KW-0175">Coiled coil</keyword>
<dbReference type="PANTHER" id="PTHR30158">
    <property type="entry name" value="ACRA/E-RELATED COMPONENT OF DRUG EFFLUX TRANSPORTER"/>
    <property type="match status" value="1"/>
</dbReference>
<dbReference type="RefSeq" id="WP_377043788.1">
    <property type="nucleotide sequence ID" value="NZ_JBHLUN010000005.1"/>
</dbReference>
<feature type="compositionally biased region" description="Pro residues" evidence="4">
    <location>
        <begin position="403"/>
        <end position="415"/>
    </location>
</feature>
<proteinExistence type="inferred from homology"/>
<comment type="subcellular location">
    <subcellularLocation>
        <location evidence="1">Cell envelope</location>
    </subcellularLocation>
</comment>
<keyword evidence="5" id="KW-0732">Signal</keyword>
<dbReference type="Pfam" id="PF25917">
    <property type="entry name" value="BSH_RND"/>
    <property type="match status" value="1"/>
</dbReference>
<organism evidence="10 11">
    <name type="scientific">Roseomonas elaeocarpi</name>
    <dbReference type="NCBI Taxonomy" id="907779"/>
    <lineage>
        <taxon>Bacteria</taxon>
        <taxon>Pseudomonadati</taxon>
        <taxon>Pseudomonadota</taxon>
        <taxon>Alphaproteobacteria</taxon>
        <taxon>Acetobacterales</taxon>
        <taxon>Roseomonadaceae</taxon>
        <taxon>Roseomonas</taxon>
    </lineage>
</organism>
<dbReference type="NCBIfam" id="TIGR01730">
    <property type="entry name" value="RND_mfp"/>
    <property type="match status" value="1"/>
</dbReference>
<feature type="signal peptide" evidence="5">
    <location>
        <begin position="1"/>
        <end position="25"/>
    </location>
</feature>
<evidence type="ECO:0000259" key="9">
    <source>
        <dbReference type="Pfam" id="PF25967"/>
    </source>
</evidence>
<dbReference type="PANTHER" id="PTHR30158:SF3">
    <property type="entry name" value="MULTIDRUG EFFLUX PUMP SUBUNIT ACRA-RELATED"/>
    <property type="match status" value="1"/>
</dbReference>
<feature type="compositionally biased region" description="Low complexity" evidence="4">
    <location>
        <begin position="416"/>
        <end position="433"/>
    </location>
</feature>
<evidence type="ECO:0000256" key="1">
    <source>
        <dbReference type="ARBA" id="ARBA00004196"/>
    </source>
</evidence>
<name>A0ABV6JQQ8_9PROT</name>
<reference evidence="10 11" key="1">
    <citation type="submission" date="2024-09" db="EMBL/GenBank/DDBJ databases">
        <authorList>
            <person name="Sun Q."/>
            <person name="Mori K."/>
        </authorList>
    </citation>
    <scope>NUCLEOTIDE SEQUENCE [LARGE SCALE GENOMIC DNA]</scope>
    <source>
        <strain evidence="10 11">TBRC 5777</strain>
    </source>
</reference>
<feature type="region of interest" description="Disordered" evidence="4">
    <location>
        <begin position="362"/>
        <end position="443"/>
    </location>
</feature>
<feature type="coiled-coil region" evidence="3">
    <location>
        <begin position="100"/>
        <end position="127"/>
    </location>
</feature>
<dbReference type="Pfam" id="PF25967">
    <property type="entry name" value="RND-MFP_C"/>
    <property type="match status" value="1"/>
</dbReference>
<comment type="similarity">
    <text evidence="2">Belongs to the membrane fusion protein (MFP) (TC 8.A.1) family.</text>
</comment>
<dbReference type="Proteomes" id="UP001589865">
    <property type="component" value="Unassembled WGS sequence"/>
</dbReference>